<evidence type="ECO:0000313" key="1">
    <source>
        <dbReference type="EMBL" id="CEK63341.1"/>
    </source>
</evidence>
<feature type="non-terminal residue" evidence="1">
    <location>
        <position position="1"/>
    </location>
</feature>
<name>A0A0B6Z616_9EUPU</name>
<dbReference type="EMBL" id="HACG01016476">
    <property type="protein sequence ID" value="CEK63341.1"/>
    <property type="molecule type" value="Transcribed_RNA"/>
</dbReference>
<accession>A0A0B6Z616</accession>
<feature type="non-terminal residue" evidence="1">
    <location>
        <position position="124"/>
    </location>
</feature>
<proteinExistence type="predicted"/>
<organism evidence="1">
    <name type="scientific">Arion vulgaris</name>
    <dbReference type="NCBI Taxonomy" id="1028688"/>
    <lineage>
        <taxon>Eukaryota</taxon>
        <taxon>Metazoa</taxon>
        <taxon>Spiralia</taxon>
        <taxon>Lophotrochozoa</taxon>
        <taxon>Mollusca</taxon>
        <taxon>Gastropoda</taxon>
        <taxon>Heterobranchia</taxon>
        <taxon>Euthyneura</taxon>
        <taxon>Panpulmonata</taxon>
        <taxon>Eupulmonata</taxon>
        <taxon>Stylommatophora</taxon>
        <taxon>Helicina</taxon>
        <taxon>Arionoidea</taxon>
        <taxon>Arionidae</taxon>
        <taxon>Arion</taxon>
    </lineage>
</organism>
<dbReference type="AlphaFoldDB" id="A0A0B6Z616"/>
<reference evidence="1" key="1">
    <citation type="submission" date="2014-12" db="EMBL/GenBank/DDBJ databases">
        <title>Insight into the proteome of Arion vulgaris.</title>
        <authorList>
            <person name="Aradska J."/>
            <person name="Bulat T."/>
            <person name="Smidak R."/>
            <person name="Sarate P."/>
            <person name="Gangsoo J."/>
            <person name="Sialana F."/>
            <person name="Bilban M."/>
            <person name="Lubec G."/>
        </authorList>
    </citation>
    <scope>NUCLEOTIDE SEQUENCE</scope>
    <source>
        <tissue evidence="1">Skin</tissue>
    </source>
</reference>
<protein>
    <submittedName>
        <fullName evidence="1">Uncharacterized protein</fullName>
    </submittedName>
</protein>
<sequence>LKDDPTEIVAFMTKKFTLTKELNGLLEITQELDYQRHTHTFSTKQPVTLTAKVQDQFMQTDLRYDYFWYRDAQSLANTQQPTYNTSFSDPFNSSLAAVIAIYTSSQLSHLPDELPDSMSSVNNA</sequence>
<gene>
    <name evidence="1" type="primary">ORF47980</name>
</gene>